<dbReference type="AlphaFoldDB" id="A0AAD6RGW4"/>
<evidence type="ECO:0000313" key="2">
    <source>
        <dbReference type="Proteomes" id="UP001164929"/>
    </source>
</evidence>
<name>A0AAD6RGW4_9ROSI</name>
<dbReference type="EMBL" id="JAQIZT010000002">
    <property type="protein sequence ID" value="KAJ7008805.1"/>
    <property type="molecule type" value="Genomic_DNA"/>
</dbReference>
<sequence>MGIVAKEDGVLKLVHPGRYVEIHRQPIAAAQVLESNPGIPLHDLMCLSIHGL</sequence>
<dbReference type="Proteomes" id="UP001164929">
    <property type="component" value="Chromosome 2"/>
</dbReference>
<keyword evidence="2" id="KW-1185">Reference proteome</keyword>
<evidence type="ECO:0000313" key="1">
    <source>
        <dbReference type="EMBL" id="KAJ7008805.1"/>
    </source>
</evidence>
<reference evidence="1" key="1">
    <citation type="journal article" date="2023" name="Mol. Ecol. Resour.">
        <title>Chromosome-level genome assembly of a triploid poplar Populus alba 'Berolinensis'.</title>
        <authorList>
            <person name="Chen S."/>
            <person name="Yu Y."/>
            <person name="Wang X."/>
            <person name="Wang S."/>
            <person name="Zhang T."/>
            <person name="Zhou Y."/>
            <person name="He R."/>
            <person name="Meng N."/>
            <person name="Wang Y."/>
            <person name="Liu W."/>
            <person name="Liu Z."/>
            <person name="Liu J."/>
            <person name="Guo Q."/>
            <person name="Huang H."/>
            <person name="Sederoff R.R."/>
            <person name="Wang G."/>
            <person name="Qu G."/>
            <person name="Chen S."/>
        </authorList>
    </citation>
    <scope>NUCLEOTIDE SEQUENCE</scope>
    <source>
        <strain evidence="1">SC-2020</strain>
    </source>
</reference>
<organism evidence="1 2">
    <name type="scientific">Populus alba x Populus x berolinensis</name>
    <dbReference type="NCBI Taxonomy" id="444605"/>
    <lineage>
        <taxon>Eukaryota</taxon>
        <taxon>Viridiplantae</taxon>
        <taxon>Streptophyta</taxon>
        <taxon>Embryophyta</taxon>
        <taxon>Tracheophyta</taxon>
        <taxon>Spermatophyta</taxon>
        <taxon>Magnoliopsida</taxon>
        <taxon>eudicotyledons</taxon>
        <taxon>Gunneridae</taxon>
        <taxon>Pentapetalae</taxon>
        <taxon>rosids</taxon>
        <taxon>fabids</taxon>
        <taxon>Malpighiales</taxon>
        <taxon>Salicaceae</taxon>
        <taxon>Saliceae</taxon>
        <taxon>Populus</taxon>
    </lineage>
</organism>
<gene>
    <name evidence="1" type="ORF">NC653_007462</name>
</gene>
<protein>
    <submittedName>
        <fullName evidence="1">Uncharacterized protein</fullName>
    </submittedName>
</protein>
<accession>A0AAD6RGW4</accession>
<proteinExistence type="predicted"/>
<comment type="caution">
    <text evidence="1">The sequence shown here is derived from an EMBL/GenBank/DDBJ whole genome shotgun (WGS) entry which is preliminary data.</text>
</comment>